<dbReference type="PANTHER" id="PTHR34667:SF1">
    <property type="entry name" value="D-AMINOACYL-TRNA DEACYLASE"/>
    <property type="match status" value="1"/>
</dbReference>
<comment type="subunit">
    <text evidence="4">Monomer.</text>
</comment>
<gene>
    <name evidence="4" type="primary">dtdA</name>
    <name evidence="6" type="ORF">SAMN05192561_101497</name>
</gene>
<evidence type="ECO:0000256" key="2">
    <source>
        <dbReference type="ARBA" id="ARBA00022801"/>
    </source>
</evidence>
<dbReference type="OrthoDB" id="9863at2157"/>
<feature type="compositionally biased region" description="Acidic residues" evidence="5">
    <location>
        <begin position="406"/>
        <end position="420"/>
    </location>
</feature>
<evidence type="ECO:0000313" key="6">
    <source>
        <dbReference type="EMBL" id="SEH39388.1"/>
    </source>
</evidence>
<dbReference type="HAMAP" id="MF_00562">
    <property type="entry name" value="Deacylase_DtdA"/>
    <property type="match status" value="1"/>
</dbReference>
<dbReference type="STRING" id="1267564.SAMN05192561_101497"/>
<proteinExistence type="inferred from homology"/>
<evidence type="ECO:0000256" key="4">
    <source>
        <dbReference type="HAMAP-Rule" id="MF_00562"/>
    </source>
</evidence>
<evidence type="ECO:0000313" key="7">
    <source>
        <dbReference type="Proteomes" id="UP000199215"/>
    </source>
</evidence>
<dbReference type="AlphaFoldDB" id="A0A1H6HYW5"/>
<dbReference type="GO" id="GO:0008270">
    <property type="term" value="F:zinc ion binding"/>
    <property type="evidence" value="ECO:0007669"/>
    <property type="project" value="UniProtKB-UniRule"/>
</dbReference>
<dbReference type="EC" id="3.1.1.96" evidence="4"/>
<comment type="function">
    <text evidence="4">D-aminoacyl-tRNA deacylase with broad substrate specificity. By recycling D-aminoacyl-tRNA to D-amino acids and free tRNA molecules, this enzyme counteracts the toxicity associated with the formation of D-aminoacyl-tRNA entities in vivo.</text>
</comment>
<comment type="similarity">
    <text evidence="4">Belongs to the DtdA deacylase family.</text>
</comment>
<keyword evidence="7" id="KW-1185">Reference proteome</keyword>
<comment type="catalytic activity">
    <reaction evidence="4">
        <text>a D-aminoacyl-tRNA + H2O = a tRNA + a D-alpha-amino acid + H(+)</text>
        <dbReference type="Rhea" id="RHEA:13953"/>
        <dbReference type="Rhea" id="RHEA-COMP:10123"/>
        <dbReference type="Rhea" id="RHEA-COMP:10124"/>
        <dbReference type="ChEBI" id="CHEBI:15377"/>
        <dbReference type="ChEBI" id="CHEBI:15378"/>
        <dbReference type="ChEBI" id="CHEBI:59871"/>
        <dbReference type="ChEBI" id="CHEBI:78442"/>
        <dbReference type="ChEBI" id="CHEBI:79333"/>
        <dbReference type="EC" id="3.1.1.96"/>
    </reaction>
</comment>
<dbReference type="SUPFAM" id="SSF142535">
    <property type="entry name" value="AF0625-like"/>
    <property type="match status" value="1"/>
</dbReference>
<dbReference type="EMBL" id="FNWU01000001">
    <property type="protein sequence ID" value="SEH39388.1"/>
    <property type="molecule type" value="Genomic_DNA"/>
</dbReference>
<evidence type="ECO:0000256" key="1">
    <source>
        <dbReference type="ARBA" id="ARBA00022723"/>
    </source>
</evidence>
<feature type="compositionally biased region" description="Basic and acidic residues" evidence="5">
    <location>
        <begin position="493"/>
        <end position="504"/>
    </location>
</feature>
<dbReference type="GO" id="GO:0106026">
    <property type="term" value="F:Gly-tRNA(Ala) deacylase activity"/>
    <property type="evidence" value="ECO:0007669"/>
    <property type="project" value="RHEA"/>
</dbReference>
<dbReference type="Gene3D" id="3.40.50.10700">
    <property type="entry name" value="AF0625-like"/>
    <property type="match status" value="1"/>
</dbReference>
<dbReference type="Proteomes" id="UP000199215">
    <property type="component" value="Unassembled WGS sequence"/>
</dbReference>
<sequence length="504" mass="53620">MIAIVVSRADRASEHIRDRLLELDDWDVCVDESRPDADGGGTVYRRPGAELRTFEDLHIHLDDPTPAFGTVTSAVDEANGSAPSTPEDREPGLLADREPELLVFVSRHAGETGPLLTAHFTGNFGPAEYGGDDGALARAAPAAQKRLVAGFTEHAPADYDVGIECTHHGPSETAVPSLFAELGSDDDQWDDPAGARAVARAVSDLIDDFVTGRSADSIDAANLLGDDGVPRHVVGFGGGHYAPRFTRIVEETAWGVGHIGSDWQLAELGSPAEHADVVERAFTASAAEYAVIEGDRPTLRETIDDRGYRVVGETWVRAVGDRPLALVERLEAAIATVSDGLRFGDVVPESPDSITVRELPADLISRAQGIDHETTRAVVERHTVAFETEESGTRAAGKAAFAPDGTDADAADTADDGDNDAADGYDVLVRALADVLRERFDEVTLTADAVVASEAAFDPELAAEHGVPEGPKFGRLTAGDAVEVDGRTVTPEDVTRDRDVRFPR</sequence>
<keyword evidence="3 4" id="KW-0862">Zinc</keyword>
<accession>A0A1H6HYW5</accession>
<dbReference type="GO" id="GO:0051499">
    <property type="term" value="F:D-aminoacyl-tRNA deacylase activity"/>
    <property type="evidence" value="ECO:0007669"/>
    <property type="project" value="UniProtKB-UniRule"/>
</dbReference>
<dbReference type="Pfam" id="PF04414">
    <property type="entry name" value="tRNA_deacylase"/>
    <property type="match status" value="1"/>
</dbReference>
<dbReference type="InterPro" id="IPR007508">
    <property type="entry name" value="DtdA"/>
</dbReference>
<comment type="catalytic activity">
    <reaction evidence="4">
        <text>glycyl-tRNA(Ala) + H2O = tRNA(Ala) + glycine + H(+)</text>
        <dbReference type="Rhea" id="RHEA:53744"/>
        <dbReference type="Rhea" id="RHEA-COMP:9657"/>
        <dbReference type="Rhea" id="RHEA-COMP:13640"/>
        <dbReference type="ChEBI" id="CHEBI:15377"/>
        <dbReference type="ChEBI" id="CHEBI:15378"/>
        <dbReference type="ChEBI" id="CHEBI:57305"/>
        <dbReference type="ChEBI" id="CHEBI:78442"/>
        <dbReference type="ChEBI" id="CHEBI:78522"/>
        <dbReference type="EC" id="3.1.1.96"/>
    </reaction>
</comment>
<dbReference type="NCBIfam" id="NF011435">
    <property type="entry name" value="PRK14866.1-1"/>
    <property type="match status" value="1"/>
</dbReference>
<keyword evidence="2 4" id="KW-0378">Hydrolase</keyword>
<feature type="region of interest" description="Disordered" evidence="5">
    <location>
        <begin position="484"/>
        <end position="504"/>
    </location>
</feature>
<dbReference type="Gene3D" id="3.40.630.50">
    <property type="entry name" value="AF0625-like"/>
    <property type="match status" value="1"/>
</dbReference>
<comment type="cofactor">
    <cofactor evidence="4">
        <name>Zn(2+)</name>
        <dbReference type="ChEBI" id="CHEBI:29105"/>
    </cofactor>
    <text evidence="4">Binds 2 Zn(2+) ions per subunit.</text>
</comment>
<protein>
    <recommendedName>
        <fullName evidence="4">D-aminoacyl-tRNA deacylase</fullName>
        <ecNumber evidence="4">3.1.1.96</ecNumber>
    </recommendedName>
</protein>
<name>A0A1H6HYW5_9EURY</name>
<dbReference type="GO" id="GO:0019478">
    <property type="term" value="P:D-amino acid catabolic process"/>
    <property type="evidence" value="ECO:0007669"/>
    <property type="project" value="UniProtKB-UniRule"/>
</dbReference>
<organism evidence="6 7">
    <name type="scientific">Halopenitus malekzadehii</name>
    <dbReference type="NCBI Taxonomy" id="1267564"/>
    <lineage>
        <taxon>Archaea</taxon>
        <taxon>Methanobacteriati</taxon>
        <taxon>Methanobacteriota</taxon>
        <taxon>Stenosarchaea group</taxon>
        <taxon>Halobacteria</taxon>
        <taxon>Halobacteriales</taxon>
        <taxon>Haloferacaceae</taxon>
        <taxon>Halopenitus</taxon>
    </lineage>
</organism>
<reference evidence="6 7" key="1">
    <citation type="submission" date="2016-10" db="EMBL/GenBank/DDBJ databases">
        <authorList>
            <person name="de Groot N.N."/>
        </authorList>
    </citation>
    <scope>NUCLEOTIDE SEQUENCE [LARGE SCALE GENOMIC DNA]</scope>
    <source>
        <strain evidence="6 7">IBRC-M10418</strain>
    </source>
</reference>
<dbReference type="PANTHER" id="PTHR34667">
    <property type="entry name" value="D-AMINOACYL-TRNA DEACYLASE"/>
    <property type="match status" value="1"/>
</dbReference>
<evidence type="ECO:0000256" key="5">
    <source>
        <dbReference type="SAM" id="MobiDB-lite"/>
    </source>
</evidence>
<feature type="region of interest" description="Disordered" evidence="5">
    <location>
        <begin position="387"/>
        <end position="420"/>
    </location>
</feature>
<evidence type="ECO:0000256" key="3">
    <source>
        <dbReference type="ARBA" id="ARBA00022833"/>
    </source>
</evidence>
<dbReference type="RefSeq" id="WP_092813805.1">
    <property type="nucleotide sequence ID" value="NZ_FNWU01000001.1"/>
</dbReference>
<dbReference type="InterPro" id="IPR018033">
    <property type="entry name" value="Deacylase_DtdA_archaea"/>
</dbReference>
<keyword evidence="1 4" id="KW-0479">Metal-binding</keyword>